<accession>A0A6P2C9M3</accession>
<name>A0A6P2C9M3_9ACTN</name>
<protein>
    <recommendedName>
        <fullName evidence="4">Succinate dehydrogenase</fullName>
    </recommendedName>
</protein>
<evidence type="ECO:0000256" key="1">
    <source>
        <dbReference type="SAM" id="Phobius"/>
    </source>
</evidence>
<feature type="transmembrane region" description="Helical" evidence="1">
    <location>
        <begin position="237"/>
        <end position="261"/>
    </location>
</feature>
<evidence type="ECO:0008006" key="4">
    <source>
        <dbReference type="Google" id="ProtNLM"/>
    </source>
</evidence>
<keyword evidence="1" id="KW-0472">Membrane</keyword>
<comment type="caution">
    <text evidence="2">The sequence shown here is derived from an EMBL/GenBank/DDBJ whole genome shotgun (WGS) entry which is preliminary data.</text>
</comment>
<keyword evidence="1" id="KW-0812">Transmembrane</keyword>
<reference evidence="2 3" key="1">
    <citation type="submission" date="2018-11" db="EMBL/GenBank/DDBJ databases">
        <title>Trebonia kvetii gen.nov., sp.nov., a novel acidophilic actinobacterium, and proposal of the new actinobacterial family Treboniaceae fam. nov.</title>
        <authorList>
            <person name="Rapoport D."/>
            <person name="Sagova-Mareckova M."/>
            <person name="Sedlacek I."/>
            <person name="Provaznik J."/>
            <person name="Kralova S."/>
            <person name="Pavlinic D."/>
            <person name="Benes V."/>
            <person name="Kopecky J."/>
        </authorList>
    </citation>
    <scope>NUCLEOTIDE SEQUENCE [LARGE SCALE GENOMIC DNA]</scope>
    <source>
        <strain evidence="2 3">15Tr583</strain>
    </source>
</reference>
<gene>
    <name evidence="2" type="ORF">EAS64_02150</name>
</gene>
<feature type="transmembrane region" description="Helical" evidence="1">
    <location>
        <begin position="151"/>
        <end position="171"/>
    </location>
</feature>
<evidence type="ECO:0000313" key="2">
    <source>
        <dbReference type="EMBL" id="TVZ06263.1"/>
    </source>
</evidence>
<dbReference type="AlphaFoldDB" id="A0A6P2C9M3"/>
<organism evidence="2 3">
    <name type="scientific">Trebonia kvetii</name>
    <dbReference type="NCBI Taxonomy" id="2480626"/>
    <lineage>
        <taxon>Bacteria</taxon>
        <taxon>Bacillati</taxon>
        <taxon>Actinomycetota</taxon>
        <taxon>Actinomycetes</taxon>
        <taxon>Streptosporangiales</taxon>
        <taxon>Treboniaceae</taxon>
        <taxon>Trebonia</taxon>
    </lineage>
</organism>
<dbReference type="EMBL" id="RPFW01000001">
    <property type="protein sequence ID" value="TVZ06263.1"/>
    <property type="molecule type" value="Genomic_DNA"/>
</dbReference>
<feature type="transmembrane region" description="Helical" evidence="1">
    <location>
        <begin position="90"/>
        <end position="111"/>
    </location>
</feature>
<keyword evidence="1" id="KW-1133">Transmembrane helix</keyword>
<proteinExistence type="predicted"/>
<dbReference type="RefSeq" id="WP_145851017.1">
    <property type="nucleotide sequence ID" value="NZ_RPFW01000001.1"/>
</dbReference>
<dbReference type="OrthoDB" id="9799243at2"/>
<sequence length="268" mass="30615">MTQVSEAPARKRAQIKERTLRTDPWWNRGRVVATLLTIWVLYATVRVFTGHWYFVPQYHYLTPFYSPCVSGECVPGSAAIGTWIPAIPPIIPYAFVSLPFVLGFRLSCYYYRGAYYRAFWRSPAACAVREPHASYSGETKVPLIIQNVHRYFFYAAFVIAAILTYDVAQAFRGPDGNFGIGLGSIIMLINVVAVWGYSFSCHSCRHITGGRLKHFSKHPVRYWIWTQISKLNKHHMAFAWISLATLMLTDFYIMLVASGAFSDPRLFN</sequence>
<evidence type="ECO:0000313" key="3">
    <source>
        <dbReference type="Proteomes" id="UP000460272"/>
    </source>
</evidence>
<dbReference type="Proteomes" id="UP000460272">
    <property type="component" value="Unassembled WGS sequence"/>
</dbReference>
<keyword evidence="3" id="KW-1185">Reference proteome</keyword>
<feature type="transmembrane region" description="Helical" evidence="1">
    <location>
        <begin position="177"/>
        <end position="197"/>
    </location>
</feature>
<feature type="transmembrane region" description="Helical" evidence="1">
    <location>
        <begin position="31"/>
        <end position="54"/>
    </location>
</feature>